<gene>
    <name evidence="5" type="ORF">METZ01_LOCUS357137</name>
</gene>
<sequence>AGRGEVLTMTGWLRPTRIADVRIRMISNAPQPIKHNLGVTFYTGTSESFARVRLLDVPELKPGQEGWAQVHLAEPLAVVKGDYFVLRSSQWTLGGGQIVDPDPARHRRFQQAVVEKLEMMAEGSPEELVLKALETAEPAGLIVIARGANLAEDQAADLVETLVESGDVVALGSDSSDATTVYMTIVGWARLRNQVDTTIQSYHAVNPLRTGIPKEELRNRLKLSQAVFANVLGLLNDQNVVTDTGSAVRSPNHEVTLSREQEKLASGYLAGLDREPYSPPTDQFVEPALLAFLAERGSIVRINDSLVFTTAAYGE</sequence>
<keyword evidence="1" id="KW-0547">Nucleotide-binding</keyword>
<dbReference type="GO" id="GO:0005525">
    <property type="term" value="F:GTP binding"/>
    <property type="evidence" value="ECO:0007669"/>
    <property type="project" value="UniProtKB-KW"/>
</dbReference>
<dbReference type="InterPro" id="IPR036390">
    <property type="entry name" value="WH_DNA-bd_sf"/>
</dbReference>
<dbReference type="InterPro" id="IPR057335">
    <property type="entry name" value="Beta-barrel_SelB"/>
</dbReference>
<proteinExistence type="predicted"/>
<feature type="domain" description="Translation elongation factor SelB winged helix type 2" evidence="3">
    <location>
        <begin position="198"/>
        <end position="249"/>
    </location>
</feature>
<evidence type="ECO:0000259" key="4">
    <source>
        <dbReference type="Pfam" id="PF25461"/>
    </source>
</evidence>
<reference evidence="5" key="1">
    <citation type="submission" date="2018-05" db="EMBL/GenBank/DDBJ databases">
        <authorList>
            <person name="Lanie J.A."/>
            <person name="Ng W.-L."/>
            <person name="Kazmierczak K.M."/>
            <person name="Andrzejewski T.M."/>
            <person name="Davidsen T.M."/>
            <person name="Wayne K.J."/>
            <person name="Tettelin H."/>
            <person name="Glass J.I."/>
            <person name="Rusch D."/>
            <person name="Podicherti R."/>
            <person name="Tsui H.-C.T."/>
            <person name="Winkler M.E."/>
        </authorList>
    </citation>
    <scope>NUCLEOTIDE SEQUENCE</scope>
</reference>
<accession>A0A382S351</accession>
<dbReference type="InterPro" id="IPR009001">
    <property type="entry name" value="Transl_elong_EF1A/Init_IF2_C"/>
</dbReference>
<name>A0A382S351_9ZZZZ</name>
<dbReference type="CDD" id="cd15491">
    <property type="entry name" value="selB_III"/>
    <property type="match status" value="1"/>
</dbReference>
<dbReference type="Pfam" id="PF09106">
    <property type="entry name" value="WHD_2nd_SelB"/>
    <property type="match status" value="1"/>
</dbReference>
<feature type="non-terminal residue" evidence="5">
    <location>
        <position position="1"/>
    </location>
</feature>
<evidence type="ECO:0000256" key="2">
    <source>
        <dbReference type="ARBA" id="ARBA00023134"/>
    </source>
</evidence>
<evidence type="ECO:0000313" key="5">
    <source>
        <dbReference type="EMBL" id="SVD04283.1"/>
    </source>
</evidence>
<dbReference type="GO" id="GO:0003746">
    <property type="term" value="F:translation elongation factor activity"/>
    <property type="evidence" value="ECO:0007669"/>
    <property type="project" value="InterPro"/>
</dbReference>
<dbReference type="GO" id="GO:0005737">
    <property type="term" value="C:cytoplasm"/>
    <property type="evidence" value="ECO:0007669"/>
    <property type="project" value="InterPro"/>
</dbReference>
<feature type="domain" description="Selenocysteine-specific elongation factor beta-barrel" evidence="4">
    <location>
        <begin position="22"/>
        <end position="104"/>
    </location>
</feature>
<dbReference type="Gene3D" id="1.10.10.2770">
    <property type="match status" value="1"/>
</dbReference>
<feature type="non-terminal residue" evidence="5">
    <location>
        <position position="315"/>
    </location>
</feature>
<dbReference type="Pfam" id="PF25461">
    <property type="entry name" value="Beta-barrel_SelB"/>
    <property type="match status" value="1"/>
</dbReference>
<dbReference type="EMBL" id="UINC01126046">
    <property type="protein sequence ID" value="SVD04283.1"/>
    <property type="molecule type" value="Genomic_DNA"/>
</dbReference>
<dbReference type="SUPFAM" id="SSF50465">
    <property type="entry name" value="EF-Tu/eEF-1alpha/eIF2-gamma C-terminal domain"/>
    <property type="match status" value="1"/>
</dbReference>
<dbReference type="InterPro" id="IPR015190">
    <property type="entry name" value="Elong_fac_SelB-wing-hlx_typ-2"/>
</dbReference>
<dbReference type="SUPFAM" id="SSF46785">
    <property type="entry name" value="Winged helix' DNA-binding domain"/>
    <property type="match status" value="1"/>
</dbReference>
<evidence type="ECO:0008006" key="6">
    <source>
        <dbReference type="Google" id="ProtNLM"/>
    </source>
</evidence>
<keyword evidence="2" id="KW-0342">GTP-binding</keyword>
<organism evidence="5">
    <name type="scientific">marine metagenome</name>
    <dbReference type="NCBI Taxonomy" id="408172"/>
    <lineage>
        <taxon>unclassified sequences</taxon>
        <taxon>metagenomes</taxon>
        <taxon>ecological metagenomes</taxon>
    </lineage>
</organism>
<evidence type="ECO:0000256" key="1">
    <source>
        <dbReference type="ARBA" id="ARBA00022741"/>
    </source>
</evidence>
<dbReference type="GO" id="GO:0001514">
    <property type="term" value="P:selenocysteine incorporation"/>
    <property type="evidence" value="ECO:0007669"/>
    <property type="project" value="InterPro"/>
</dbReference>
<evidence type="ECO:0000259" key="3">
    <source>
        <dbReference type="Pfam" id="PF09106"/>
    </source>
</evidence>
<dbReference type="GO" id="GO:0003723">
    <property type="term" value="F:RNA binding"/>
    <property type="evidence" value="ECO:0007669"/>
    <property type="project" value="InterPro"/>
</dbReference>
<protein>
    <recommendedName>
        <fullName evidence="6">Translation elongation factor SelB winged helix type 3 domain-containing protein</fullName>
    </recommendedName>
</protein>
<dbReference type="AlphaFoldDB" id="A0A382S351"/>